<evidence type="ECO:0000313" key="3">
    <source>
        <dbReference type="Proteomes" id="UP001262754"/>
    </source>
</evidence>
<protein>
    <submittedName>
        <fullName evidence="2">Uncharacterized protein</fullName>
    </submittedName>
</protein>
<evidence type="ECO:0000256" key="1">
    <source>
        <dbReference type="SAM" id="MobiDB-lite"/>
    </source>
</evidence>
<feature type="compositionally biased region" description="Polar residues" evidence="1">
    <location>
        <begin position="91"/>
        <end position="108"/>
    </location>
</feature>
<dbReference type="EMBL" id="JAVDRL010000004">
    <property type="protein sequence ID" value="MDR6530773.1"/>
    <property type="molecule type" value="Genomic_DNA"/>
</dbReference>
<sequence>MRELNAAEIHLVSGGDGSTEVEPIVVTAFNIYLVHQPSNANGPPIQGAKPGIGGGEGGGAEDMADIIVDWFAHLIGADQFSMHKIAERNTKSNFNRDTTNTQSSNGHNWWTEKSDGTGWFDLDNDGKPETHVKLYSDGSAFMDSDFNGTFDTKVQ</sequence>
<gene>
    <name evidence="2" type="ORF">J2800_001512</name>
</gene>
<organism evidence="2 3">
    <name type="scientific">Caulobacter rhizosphaerae</name>
    <dbReference type="NCBI Taxonomy" id="2010972"/>
    <lineage>
        <taxon>Bacteria</taxon>
        <taxon>Pseudomonadati</taxon>
        <taxon>Pseudomonadota</taxon>
        <taxon>Alphaproteobacteria</taxon>
        <taxon>Caulobacterales</taxon>
        <taxon>Caulobacteraceae</taxon>
        <taxon>Caulobacter</taxon>
    </lineage>
</organism>
<evidence type="ECO:0000313" key="2">
    <source>
        <dbReference type="EMBL" id="MDR6530773.1"/>
    </source>
</evidence>
<name>A0ABU1MXE8_9CAUL</name>
<comment type="caution">
    <text evidence="2">The sequence shown here is derived from an EMBL/GenBank/DDBJ whole genome shotgun (WGS) entry which is preliminary data.</text>
</comment>
<accession>A0ABU1MXE8</accession>
<dbReference type="Proteomes" id="UP001262754">
    <property type="component" value="Unassembled WGS sequence"/>
</dbReference>
<dbReference type="RefSeq" id="WP_310030459.1">
    <property type="nucleotide sequence ID" value="NZ_JAVDRL010000004.1"/>
</dbReference>
<feature type="region of interest" description="Disordered" evidence="1">
    <location>
        <begin position="91"/>
        <end position="110"/>
    </location>
</feature>
<reference evidence="2 3" key="1">
    <citation type="submission" date="2023-07" db="EMBL/GenBank/DDBJ databases">
        <title>Sorghum-associated microbial communities from plants grown in Nebraska, USA.</title>
        <authorList>
            <person name="Schachtman D."/>
        </authorList>
    </citation>
    <scope>NUCLEOTIDE SEQUENCE [LARGE SCALE GENOMIC DNA]</scope>
    <source>
        <strain evidence="2 3">DS2154</strain>
    </source>
</reference>
<proteinExistence type="predicted"/>
<keyword evidence="3" id="KW-1185">Reference proteome</keyword>